<feature type="domain" description="C2H2-type" evidence="13">
    <location>
        <begin position="415"/>
        <end position="442"/>
    </location>
</feature>
<evidence type="ECO:0000256" key="9">
    <source>
        <dbReference type="ARBA" id="ARBA00023163"/>
    </source>
</evidence>
<reference evidence="14 15" key="1">
    <citation type="journal article" date="2023" name="Sci. Data">
        <title>Genome assembly of the Korean intertidal mud-creeper Batillaria attramentaria.</title>
        <authorList>
            <person name="Patra A.K."/>
            <person name="Ho P.T."/>
            <person name="Jun S."/>
            <person name="Lee S.J."/>
            <person name="Kim Y."/>
            <person name="Won Y.J."/>
        </authorList>
    </citation>
    <scope>NUCLEOTIDE SEQUENCE [LARGE SCALE GENOMIC DNA]</scope>
    <source>
        <strain evidence="14">Wonlab-2016</strain>
    </source>
</reference>
<keyword evidence="7" id="KW-0805">Transcription regulation</keyword>
<dbReference type="FunFam" id="3.30.160.60:FF:001480">
    <property type="entry name" value="Si:cabz01071911.3"/>
    <property type="match status" value="1"/>
</dbReference>
<evidence type="ECO:0000256" key="11">
    <source>
        <dbReference type="PROSITE-ProRule" id="PRU00042"/>
    </source>
</evidence>
<keyword evidence="8" id="KW-0238">DNA-binding</keyword>
<organism evidence="14 15">
    <name type="scientific">Batillaria attramentaria</name>
    <dbReference type="NCBI Taxonomy" id="370345"/>
    <lineage>
        <taxon>Eukaryota</taxon>
        <taxon>Metazoa</taxon>
        <taxon>Spiralia</taxon>
        <taxon>Lophotrochozoa</taxon>
        <taxon>Mollusca</taxon>
        <taxon>Gastropoda</taxon>
        <taxon>Caenogastropoda</taxon>
        <taxon>Sorbeoconcha</taxon>
        <taxon>Cerithioidea</taxon>
        <taxon>Batillariidae</taxon>
        <taxon>Batillaria</taxon>
    </lineage>
</organism>
<feature type="region of interest" description="Disordered" evidence="12">
    <location>
        <begin position="1"/>
        <end position="33"/>
    </location>
</feature>
<evidence type="ECO:0000256" key="4">
    <source>
        <dbReference type="ARBA" id="ARBA00022737"/>
    </source>
</evidence>
<gene>
    <name evidence="14" type="ORF">BaRGS_00010092</name>
</gene>
<dbReference type="PROSITE" id="PS00028">
    <property type="entry name" value="ZINC_FINGER_C2H2_1"/>
    <property type="match status" value="6"/>
</dbReference>
<accession>A0ABD0LH48</accession>
<keyword evidence="5 11" id="KW-0863">Zinc-finger</keyword>
<evidence type="ECO:0000313" key="14">
    <source>
        <dbReference type="EMBL" id="KAK7498715.1"/>
    </source>
</evidence>
<dbReference type="PROSITE" id="PS50157">
    <property type="entry name" value="ZINC_FINGER_C2H2_2"/>
    <property type="match status" value="7"/>
</dbReference>
<evidence type="ECO:0000256" key="3">
    <source>
        <dbReference type="ARBA" id="ARBA00022723"/>
    </source>
</evidence>
<dbReference type="GO" id="GO:0003677">
    <property type="term" value="F:DNA binding"/>
    <property type="evidence" value="ECO:0007669"/>
    <property type="project" value="UniProtKB-KW"/>
</dbReference>
<evidence type="ECO:0000256" key="6">
    <source>
        <dbReference type="ARBA" id="ARBA00022833"/>
    </source>
</evidence>
<dbReference type="SUPFAM" id="SSF57667">
    <property type="entry name" value="beta-beta-alpha zinc fingers"/>
    <property type="match status" value="4"/>
</dbReference>
<feature type="domain" description="C2H2-type" evidence="13">
    <location>
        <begin position="331"/>
        <end position="358"/>
    </location>
</feature>
<dbReference type="InterPro" id="IPR013087">
    <property type="entry name" value="Znf_C2H2_type"/>
</dbReference>
<proteinExistence type="inferred from homology"/>
<evidence type="ECO:0000256" key="10">
    <source>
        <dbReference type="ARBA" id="ARBA00023242"/>
    </source>
</evidence>
<sequence length="484" mass="54122">MNASSKRKRPNRSQSKKEEARKARKHSETQRHHLEVNGDVFDRWCSVGTEHGLTTDTQIASFLLDRYVRTTHHEFQPSASCVHCFVPLKLVCATCECRMHRLSVQENGIATVPVATDENREVHSSSESRVLPSVACSQTSAGTMKNGETSPAGSKKAVREYSMPCAMETLSDKELRGTADVTSMNTGQLDYVEIKREPGVADDCDVGADVGSSVDFQKFVLDLSDVQAVDAEAIQTTAEQVCTALSLPEGPENVSCDNGKIKTGKRNRKVKLKHWLCEDCGSTFNRADTFRFHKLTHADCRPYACHVCGAAFRSKSHLTNHAQIHTDDRPYVCETCACCFKQMASLCRHRRLHSGDRPYACQQCSATFTRRSHLQRHMQKHTTARPHLCDICESAFKDPLTLKKHKWTHLSSEKFVCKECGSGFTRRGNLSRHLKTHMGTKAHICTECDRGFNRADHLARHMQTAHTSTLLEKTCADSQTGHTA</sequence>
<evidence type="ECO:0000256" key="7">
    <source>
        <dbReference type="ARBA" id="ARBA00023015"/>
    </source>
</evidence>
<dbReference type="PANTHER" id="PTHR16515">
    <property type="entry name" value="PR DOMAIN ZINC FINGER PROTEIN"/>
    <property type="match status" value="1"/>
</dbReference>
<evidence type="ECO:0000256" key="1">
    <source>
        <dbReference type="ARBA" id="ARBA00004123"/>
    </source>
</evidence>
<feature type="domain" description="C2H2-type" evidence="13">
    <location>
        <begin position="443"/>
        <end position="467"/>
    </location>
</feature>
<feature type="compositionally biased region" description="Basic and acidic residues" evidence="12">
    <location>
        <begin position="15"/>
        <end position="33"/>
    </location>
</feature>
<feature type="domain" description="C2H2-type" evidence="13">
    <location>
        <begin position="303"/>
        <end position="330"/>
    </location>
</feature>
<keyword evidence="3" id="KW-0479">Metal-binding</keyword>
<dbReference type="AlphaFoldDB" id="A0ABD0LH48"/>
<dbReference type="GO" id="GO:0005634">
    <property type="term" value="C:nucleus"/>
    <property type="evidence" value="ECO:0007669"/>
    <property type="project" value="UniProtKB-SubCell"/>
</dbReference>
<dbReference type="EMBL" id="JACVVK020000049">
    <property type="protein sequence ID" value="KAK7498715.1"/>
    <property type="molecule type" value="Genomic_DNA"/>
</dbReference>
<dbReference type="Pfam" id="PF00096">
    <property type="entry name" value="zf-C2H2"/>
    <property type="match status" value="4"/>
</dbReference>
<evidence type="ECO:0000256" key="5">
    <source>
        <dbReference type="ARBA" id="ARBA00022771"/>
    </source>
</evidence>
<feature type="domain" description="C2H2-type" evidence="13">
    <location>
        <begin position="387"/>
        <end position="414"/>
    </location>
</feature>
<evidence type="ECO:0000256" key="12">
    <source>
        <dbReference type="SAM" id="MobiDB-lite"/>
    </source>
</evidence>
<dbReference type="InterPro" id="IPR050331">
    <property type="entry name" value="Zinc_finger"/>
</dbReference>
<keyword evidence="10" id="KW-0539">Nucleus</keyword>
<keyword evidence="4" id="KW-0677">Repeat</keyword>
<name>A0ABD0LH48_9CAEN</name>
<keyword evidence="6" id="KW-0862">Zinc</keyword>
<dbReference type="Gene3D" id="3.30.160.60">
    <property type="entry name" value="Classic Zinc Finger"/>
    <property type="match status" value="6"/>
</dbReference>
<feature type="domain" description="C2H2-type" evidence="13">
    <location>
        <begin position="275"/>
        <end position="302"/>
    </location>
</feature>
<dbReference type="FunFam" id="3.30.160.60:FF:000145">
    <property type="entry name" value="Zinc finger protein 574"/>
    <property type="match status" value="1"/>
</dbReference>
<evidence type="ECO:0000259" key="13">
    <source>
        <dbReference type="PROSITE" id="PS50157"/>
    </source>
</evidence>
<dbReference type="InterPro" id="IPR036236">
    <property type="entry name" value="Znf_C2H2_sf"/>
</dbReference>
<dbReference type="GO" id="GO:0008270">
    <property type="term" value="F:zinc ion binding"/>
    <property type="evidence" value="ECO:0007669"/>
    <property type="project" value="UniProtKB-KW"/>
</dbReference>
<keyword evidence="9" id="KW-0804">Transcription</keyword>
<dbReference type="SMART" id="SM00355">
    <property type="entry name" value="ZnF_C2H2"/>
    <property type="match status" value="7"/>
</dbReference>
<comment type="similarity">
    <text evidence="2">Belongs to the krueppel C2H2-type zinc-finger protein family.</text>
</comment>
<comment type="subcellular location">
    <subcellularLocation>
        <location evidence="1">Nucleus</location>
    </subcellularLocation>
</comment>
<feature type="compositionally biased region" description="Basic residues" evidence="12">
    <location>
        <begin position="1"/>
        <end position="11"/>
    </location>
</feature>
<feature type="domain" description="C2H2-type" evidence="13">
    <location>
        <begin position="359"/>
        <end position="386"/>
    </location>
</feature>
<dbReference type="FunFam" id="3.30.160.60:FF:000446">
    <property type="entry name" value="Zinc finger protein"/>
    <property type="match status" value="2"/>
</dbReference>
<evidence type="ECO:0000313" key="15">
    <source>
        <dbReference type="Proteomes" id="UP001519460"/>
    </source>
</evidence>
<comment type="caution">
    <text evidence="14">The sequence shown here is derived from an EMBL/GenBank/DDBJ whole genome shotgun (WGS) entry which is preliminary data.</text>
</comment>
<evidence type="ECO:0000256" key="8">
    <source>
        <dbReference type="ARBA" id="ARBA00023125"/>
    </source>
</evidence>
<protein>
    <recommendedName>
        <fullName evidence="13">C2H2-type domain-containing protein</fullName>
    </recommendedName>
</protein>
<dbReference type="Proteomes" id="UP001519460">
    <property type="component" value="Unassembled WGS sequence"/>
</dbReference>
<keyword evidence="15" id="KW-1185">Reference proteome</keyword>
<dbReference type="PANTHER" id="PTHR16515:SF49">
    <property type="entry name" value="GASTRULA ZINC FINGER PROTEIN XLCGF49.1-LIKE-RELATED"/>
    <property type="match status" value="1"/>
</dbReference>
<evidence type="ECO:0000256" key="2">
    <source>
        <dbReference type="ARBA" id="ARBA00006991"/>
    </source>
</evidence>